<organism evidence="7 8">
    <name type="scientific">Mycoplasma seminis</name>
    <dbReference type="NCBI Taxonomy" id="512749"/>
    <lineage>
        <taxon>Bacteria</taxon>
        <taxon>Bacillati</taxon>
        <taxon>Mycoplasmatota</taxon>
        <taxon>Mollicutes</taxon>
        <taxon>Mycoplasmataceae</taxon>
        <taxon>Mycoplasma</taxon>
    </lineage>
</organism>
<comment type="function">
    <text evidence="1 6">Required for the transposition of the insertion element.</text>
</comment>
<dbReference type="PANTHER" id="PTHR33217:SF8">
    <property type="entry name" value="MUTATOR FAMILY TRANSPOSASE"/>
    <property type="match status" value="1"/>
</dbReference>
<dbReference type="RefSeq" id="WP_305938202.1">
    <property type="nucleotide sequence ID" value="NZ_CP132191.1"/>
</dbReference>
<keyword evidence="5 6" id="KW-0233">DNA recombination</keyword>
<keyword evidence="4 6" id="KW-0238">DNA-binding</keyword>
<reference evidence="7" key="1">
    <citation type="submission" date="2023-08" db="EMBL/GenBank/DDBJ databases">
        <title>Complete genome sequence of Mycoplasma seminis 2200.</title>
        <authorList>
            <person name="Spergser J."/>
        </authorList>
    </citation>
    <scope>NUCLEOTIDE SEQUENCE [LARGE SCALE GENOMIC DNA]</scope>
    <source>
        <strain evidence="7">2200</strain>
    </source>
</reference>
<evidence type="ECO:0000256" key="6">
    <source>
        <dbReference type="RuleBase" id="RU365089"/>
    </source>
</evidence>
<keyword evidence="8" id="KW-1185">Reference proteome</keyword>
<gene>
    <name evidence="7" type="ORF">Q8852_01345</name>
</gene>
<name>A0ABY9HB00_9MOLU</name>
<evidence type="ECO:0000313" key="7">
    <source>
        <dbReference type="EMBL" id="WLP85778.1"/>
    </source>
</evidence>
<dbReference type="Pfam" id="PF00872">
    <property type="entry name" value="Transposase_mut"/>
    <property type="match status" value="2"/>
</dbReference>
<evidence type="ECO:0000256" key="5">
    <source>
        <dbReference type="ARBA" id="ARBA00023172"/>
    </source>
</evidence>
<accession>A0ABY9HB00</accession>
<dbReference type="InterPro" id="IPR001207">
    <property type="entry name" value="Transposase_mutator"/>
</dbReference>
<comment type="similarity">
    <text evidence="2 6">Belongs to the transposase mutator family.</text>
</comment>
<dbReference type="PROSITE" id="PS01007">
    <property type="entry name" value="TRANSPOSASE_MUTATOR"/>
    <property type="match status" value="1"/>
</dbReference>
<protein>
    <recommendedName>
        <fullName evidence="6">Mutator family transposase</fullName>
    </recommendedName>
</protein>
<evidence type="ECO:0000256" key="3">
    <source>
        <dbReference type="ARBA" id="ARBA00022578"/>
    </source>
</evidence>
<keyword evidence="6" id="KW-0814">Transposable element</keyword>
<evidence type="ECO:0000256" key="1">
    <source>
        <dbReference type="ARBA" id="ARBA00002190"/>
    </source>
</evidence>
<sequence>MILEERNKLLRNEFYKLGADMRELSFLLNVNYLDVAKLIEENLKDEVDAYITEMNKYELVEGKIYRNGYSKRTLYTLNGKLQINVPRLRNASNFCSQILAKYKRCEEEFEFLIAHLLQQFLSYEQTIDLVEKLLGFRIGHSIIARVSKTIKNKYDNAYSFDINNDIYALFIDASYHKVFKWYNPFTGEYLNSLENVENPRDFVKQSSKIALYTAIAIDKEGKKQVLSIETSGVESTENWTKFLSELKKRGINDPQVVVCDDFSGINNVINSVFPSSKIQKCAFHKMTNALITIPQSKRYEVSQLLKLIFKGKNKDEGYKRFLEFKNKYKDKYRKAVAIIENSLDEIFTFYDFPIGIRRYIYTNNICENFHSALRKYVKEKSSHHSPNSIKMLAIVASFKITRTWTRKRIIF</sequence>
<evidence type="ECO:0000256" key="4">
    <source>
        <dbReference type="ARBA" id="ARBA00023125"/>
    </source>
</evidence>
<dbReference type="EMBL" id="CP132191">
    <property type="protein sequence ID" value="WLP85778.1"/>
    <property type="molecule type" value="Genomic_DNA"/>
</dbReference>
<evidence type="ECO:0000313" key="8">
    <source>
        <dbReference type="Proteomes" id="UP001237011"/>
    </source>
</evidence>
<evidence type="ECO:0000256" key="2">
    <source>
        <dbReference type="ARBA" id="ARBA00010961"/>
    </source>
</evidence>
<dbReference type="Proteomes" id="UP001237011">
    <property type="component" value="Chromosome"/>
</dbReference>
<proteinExistence type="inferred from homology"/>
<dbReference type="PANTHER" id="PTHR33217">
    <property type="entry name" value="TRANSPOSASE FOR INSERTION SEQUENCE ELEMENT IS1081"/>
    <property type="match status" value="1"/>
</dbReference>
<keyword evidence="3 6" id="KW-0815">Transposition</keyword>